<evidence type="ECO:0000313" key="2">
    <source>
        <dbReference type="EMBL" id="TXX67242.1"/>
    </source>
</evidence>
<dbReference type="RefSeq" id="WP_148521383.1">
    <property type="nucleotide sequence ID" value="NZ_JAILXN010000001.1"/>
</dbReference>
<dbReference type="Proteomes" id="UP000323819">
    <property type="component" value="Unassembled WGS sequence"/>
</dbReference>
<dbReference type="AlphaFoldDB" id="A0ABD7SQX9"/>
<gene>
    <name evidence="2" type="ORF">FXF03_01325</name>
</gene>
<keyword evidence="1" id="KW-0732">Signal</keyword>
<sequence>MKMLFISTLFFVSASSAVANSSVENFAKDFAADSLSYVTGSTVADNGDTKVNVVVAGVKCEVIVAKQNPEATYPQRLLVSSLYCKPTEQGNLHEIIHRY</sequence>
<name>A0ABD7SQX9_VIBCL</name>
<feature type="signal peptide" evidence="1">
    <location>
        <begin position="1"/>
        <end position="19"/>
    </location>
</feature>
<organism evidence="2 3">
    <name type="scientific">Vibrio cholerae</name>
    <dbReference type="NCBI Taxonomy" id="666"/>
    <lineage>
        <taxon>Bacteria</taxon>
        <taxon>Pseudomonadati</taxon>
        <taxon>Pseudomonadota</taxon>
        <taxon>Gammaproteobacteria</taxon>
        <taxon>Vibrionales</taxon>
        <taxon>Vibrionaceae</taxon>
        <taxon>Vibrio</taxon>
    </lineage>
</organism>
<protein>
    <submittedName>
        <fullName evidence="2">Uncharacterized protein</fullName>
    </submittedName>
</protein>
<dbReference type="EMBL" id="VSIJ01000005">
    <property type="protein sequence ID" value="TXX67242.1"/>
    <property type="molecule type" value="Genomic_DNA"/>
</dbReference>
<feature type="chain" id="PRO_5044849173" evidence="1">
    <location>
        <begin position="20"/>
        <end position="99"/>
    </location>
</feature>
<comment type="caution">
    <text evidence="2">The sequence shown here is derived from an EMBL/GenBank/DDBJ whole genome shotgun (WGS) entry which is preliminary data.</text>
</comment>
<proteinExistence type="predicted"/>
<accession>A0ABD7SQX9</accession>
<evidence type="ECO:0000256" key="1">
    <source>
        <dbReference type="SAM" id="SignalP"/>
    </source>
</evidence>
<evidence type="ECO:0000313" key="3">
    <source>
        <dbReference type="Proteomes" id="UP000323819"/>
    </source>
</evidence>
<reference evidence="2 3" key="1">
    <citation type="submission" date="2019-06" db="EMBL/GenBank/DDBJ databases">
        <title>Vibrio cholerae phylogeny based on whole-genome sequencing reveals genetic diversity and population strucutre.</title>
        <authorList>
            <person name="Zhiqiu Y."/>
            <person name="Bin L."/>
            <person name="Lingyan J."/>
        </authorList>
    </citation>
    <scope>NUCLEOTIDE SEQUENCE [LARGE SCALE GENOMIC DNA]</scope>
    <source>
        <strain evidence="2 3">N2814</strain>
    </source>
</reference>